<dbReference type="PANTHER" id="PTHR43157">
    <property type="entry name" value="PHOSPHATIDYLINOSITOL-GLYCAN BIOSYNTHESIS CLASS F PROTEIN-RELATED"/>
    <property type="match status" value="1"/>
</dbReference>
<comment type="caution">
    <text evidence="2">The sequence shown here is derived from an EMBL/GenBank/DDBJ whole genome shotgun (WGS) entry which is preliminary data.</text>
</comment>
<reference evidence="2 3" key="1">
    <citation type="submission" date="2019-02" db="EMBL/GenBank/DDBJ databases">
        <title>Pedobacter sp. RP-3-11 sp. nov., isolated from Arctic soil.</title>
        <authorList>
            <person name="Dahal R.H."/>
        </authorList>
    </citation>
    <scope>NUCLEOTIDE SEQUENCE [LARGE SCALE GENOMIC DNA]</scope>
    <source>
        <strain evidence="2 3">RP-3-11</strain>
    </source>
</reference>
<evidence type="ECO:0000313" key="2">
    <source>
        <dbReference type="EMBL" id="TCD08292.1"/>
    </source>
</evidence>
<protein>
    <submittedName>
        <fullName evidence="2">SDR family NAD(P)-dependent oxidoreductase</fullName>
    </submittedName>
</protein>
<dbReference type="PANTHER" id="PTHR43157:SF31">
    <property type="entry name" value="PHOSPHATIDYLINOSITOL-GLYCAN BIOSYNTHESIS CLASS F PROTEIN"/>
    <property type="match status" value="1"/>
</dbReference>
<dbReference type="SUPFAM" id="SSF51735">
    <property type="entry name" value="NAD(P)-binding Rossmann-fold domains"/>
    <property type="match status" value="1"/>
</dbReference>
<name>A0A4V2MMR4_9SPHI</name>
<dbReference type="Gene3D" id="3.40.50.720">
    <property type="entry name" value="NAD(P)-binding Rossmann-like Domain"/>
    <property type="match status" value="1"/>
</dbReference>
<keyword evidence="1" id="KW-0560">Oxidoreductase</keyword>
<evidence type="ECO:0000256" key="1">
    <source>
        <dbReference type="ARBA" id="ARBA00023002"/>
    </source>
</evidence>
<accession>A0A4V2MMR4</accession>
<organism evidence="2 3">
    <name type="scientific">Pedobacter frigidisoli</name>
    <dbReference type="NCBI Taxonomy" id="2530455"/>
    <lineage>
        <taxon>Bacteria</taxon>
        <taxon>Pseudomonadati</taxon>
        <taxon>Bacteroidota</taxon>
        <taxon>Sphingobacteriia</taxon>
        <taxon>Sphingobacteriales</taxon>
        <taxon>Sphingobacteriaceae</taxon>
        <taxon>Pedobacter</taxon>
    </lineage>
</organism>
<evidence type="ECO:0000313" key="3">
    <source>
        <dbReference type="Proteomes" id="UP000291485"/>
    </source>
</evidence>
<dbReference type="Proteomes" id="UP000291485">
    <property type="component" value="Unassembled WGS sequence"/>
</dbReference>
<dbReference type="InterPro" id="IPR002347">
    <property type="entry name" value="SDR_fam"/>
</dbReference>
<gene>
    <name evidence="2" type="ORF">EZ449_12870</name>
</gene>
<dbReference type="AlphaFoldDB" id="A0A4V2MMR4"/>
<keyword evidence="3" id="KW-1185">Reference proteome</keyword>
<dbReference type="RefSeq" id="WP_131559377.1">
    <property type="nucleotide sequence ID" value="NZ_SJSN01000009.1"/>
</dbReference>
<dbReference type="EMBL" id="SJSN01000009">
    <property type="protein sequence ID" value="TCD08292.1"/>
    <property type="molecule type" value="Genomic_DNA"/>
</dbReference>
<proteinExistence type="predicted"/>
<sequence length="281" mass="30369">MKTYLVTGGTSGVGKAIATGIAETGAKVVIVSRNAATAVSIVKEISEKTLNKNISFLIADLSLMGSVAQLCKDFSLQHQELHGLVNAAGAWYFKKSLTTEGFDKSFTVNYLSHFALTNGLLSIMKATYDSRVVIIGGNPLFLKKPKLNLNNIQLQRSYGGLKAAGYGMVARIYFGFELADQLNGTSVSAVVIHPGFVKSNLASGAPWWLKFILSLSSSVRNAPETCESGVYAATKKDAKSINGQFLDEKGNIIQMRNNFDKSVGKQLWLLSKELLTAHHSQ</sequence>
<dbReference type="InterPro" id="IPR036291">
    <property type="entry name" value="NAD(P)-bd_dom_sf"/>
</dbReference>
<dbReference type="OrthoDB" id="597510at2"/>
<dbReference type="PRINTS" id="PR00081">
    <property type="entry name" value="GDHRDH"/>
</dbReference>
<dbReference type="GO" id="GO:0016491">
    <property type="term" value="F:oxidoreductase activity"/>
    <property type="evidence" value="ECO:0007669"/>
    <property type="project" value="UniProtKB-KW"/>
</dbReference>
<dbReference type="Pfam" id="PF00106">
    <property type="entry name" value="adh_short"/>
    <property type="match status" value="1"/>
</dbReference>